<evidence type="ECO:0000256" key="5">
    <source>
        <dbReference type="ARBA" id="ARBA00022692"/>
    </source>
</evidence>
<name>A0A2T7PW97_POMCA</name>
<dbReference type="OMA" id="TIFRETN"/>
<dbReference type="Proteomes" id="UP000245119">
    <property type="component" value="Linkage Group LG1"/>
</dbReference>
<dbReference type="GO" id="GO:0016758">
    <property type="term" value="F:hexosyltransferase activity"/>
    <property type="evidence" value="ECO:0007669"/>
    <property type="project" value="InterPro"/>
</dbReference>
<evidence type="ECO:0000256" key="9">
    <source>
        <dbReference type="ARBA" id="ARBA00023136"/>
    </source>
</evidence>
<dbReference type="InterPro" id="IPR002659">
    <property type="entry name" value="Glyco_trans_31"/>
</dbReference>
<keyword evidence="9" id="KW-0472">Membrane</keyword>
<evidence type="ECO:0000256" key="1">
    <source>
        <dbReference type="ARBA" id="ARBA00004323"/>
    </source>
</evidence>
<keyword evidence="7" id="KW-1133">Transmembrane helix</keyword>
<keyword evidence="3 10" id="KW-0328">Glycosyltransferase</keyword>
<keyword evidence="6" id="KW-0735">Signal-anchor</keyword>
<dbReference type="PANTHER" id="PTHR11214:SF378">
    <property type="entry name" value="BETA-1,3-GALACTOSYLTRANSFERASE 4"/>
    <property type="match status" value="1"/>
</dbReference>
<dbReference type="EMBL" id="PZQS01000001">
    <property type="protein sequence ID" value="PVD37692.1"/>
    <property type="molecule type" value="Genomic_DNA"/>
</dbReference>
<comment type="caution">
    <text evidence="11">The sequence shown here is derived from an EMBL/GenBank/DDBJ whole genome shotgun (WGS) entry which is preliminary data.</text>
</comment>
<evidence type="ECO:0000256" key="3">
    <source>
        <dbReference type="ARBA" id="ARBA00022676"/>
    </source>
</evidence>
<evidence type="ECO:0000256" key="2">
    <source>
        <dbReference type="ARBA" id="ARBA00008661"/>
    </source>
</evidence>
<dbReference type="AlphaFoldDB" id="A0A2T7PW97"/>
<dbReference type="Pfam" id="PF01762">
    <property type="entry name" value="Galactosyl_T"/>
    <property type="match status" value="1"/>
</dbReference>
<proteinExistence type="inferred from homology"/>
<evidence type="ECO:0000256" key="6">
    <source>
        <dbReference type="ARBA" id="ARBA00022968"/>
    </source>
</evidence>
<evidence type="ECO:0000256" key="8">
    <source>
        <dbReference type="ARBA" id="ARBA00023034"/>
    </source>
</evidence>
<evidence type="ECO:0000256" key="7">
    <source>
        <dbReference type="ARBA" id="ARBA00022989"/>
    </source>
</evidence>
<dbReference type="Gene3D" id="3.90.550.50">
    <property type="match status" value="1"/>
</dbReference>
<keyword evidence="12" id="KW-1185">Reference proteome</keyword>
<comment type="similarity">
    <text evidence="2 10">Belongs to the glycosyltransferase 31 family.</text>
</comment>
<sequence length="308" mass="34740">MVILPPDDHLKEHMSHFLPGPQVLNDFSPGFFLISAPHVCGGSDSPSLVVVVPSVVYHWEIRAAIRATWGSPARGKLWPGHTHRLSVKLVFVFGVTDKKGSRDLHEESQRYGDIVQGDFHDNYRNLSIKTAAALQWSDTHCPGAKHVLKVDEDTFVNIPLLMEVLDYMSSLKLKFVLGHRHSSVRPRVARAGRWAVDHALYPFSEFPAYLYGHSYVVSRGAVPDLLFAFKRRPLMPNEDVLFTGVLASAMGVTRIHSHSFAHVSDRQRNATWCEEARGLRVSRTLFRSASAILNMWFDIILRRCHGDV</sequence>
<evidence type="ECO:0000256" key="10">
    <source>
        <dbReference type="RuleBase" id="RU363063"/>
    </source>
</evidence>
<organism evidence="11 12">
    <name type="scientific">Pomacea canaliculata</name>
    <name type="common">Golden apple snail</name>
    <dbReference type="NCBI Taxonomy" id="400727"/>
    <lineage>
        <taxon>Eukaryota</taxon>
        <taxon>Metazoa</taxon>
        <taxon>Spiralia</taxon>
        <taxon>Lophotrochozoa</taxon>
        <taxon>Mollusca</taxon>
        <taxon>Gastropoda</taxon>
        <taxon>Caenogastropoda</taxon>
        <taxon>Architaenioglossa</taxon>
        <taxon>Ampullarioidea</taxon>
        <taxon>Ampullariidae</taxon>
        <taxon>Pomacea</taxon>
    </lineage>
</organism>
<evidence type="ECO:0000313" key="11">
    <source>
        <dbReference type="EMBL" id="PVD37692.1"/>
    </source>
</evidence>
<comment type="subcellular location">
    <subcellularLocation>
        <location evidence="1 10">Golgi apparatus membrane</location>
        <topology evidence="1 10">Single-pass type II membrane protein</topology>
    </subcellularLocation>
</comment>
<dbReference type="GO" id="GO:0006493">
    <property type="term" value="P:protein O-linked glycosylation"/>
    <property type="evidence" value="ECO:0007669"/>
    <property type="project" value="TreeGrafter"/>
</dbReference>
<gene>
    <name evidence="11" type="ORF">C0Q70_00292</name>
</gene>
<reference evidence="11 12" key="1">
    <citation type="submission" date="2018-04" db="EMBL/GenBank/DDBJ databases">
        <title>The genome of golden apple snail Pomacea canaliculata provides insight into stress tolerance and invasive adaptation.</title>
        <authorList>
            <person name="Liu C."/>
            <person name="Liu B."/>
            <person name="Ren Y."/>
            <person name="Zhang Y."/>
            <person name="Wang H."/>
            <person name="Li S."/>
            <person name="Jiang F."/>
            <person name="Yin L."/>
            <person name="Zhang G."/>
            <person name="Qian W."/>
            <person name="Fan W."/>
        </authorList>
    </citation>
    <scope>NUCLEOTIDE SEQUENCE [LARGE SCALE GENOMIC DNA]</scope>
    <source>
        <strain evidence="11">SZHN2017</strain>
        <tissue evidence="11">Muscle</tissue>
    </source>
</reference>
<dbReference type="PANTHER" id="PTHR11214">
    <property type="entry name" value="BETA-1,3-N-ACETYLGLUCOSAMINYLTRANSFERASE"/>
    <property type="match status" value="1"/>
</dbReference>
<keyword evidence="4" id="KW-0808">Transferase</keyword>
<dbReference type="GO" id="GO:0000139">
    <property type="term" value="C:Golgi membrane"/>
    <property type="evidence" value="ECO:0007669"/>
    <property type="project" value="UniProtKB-SubCell"/>
</dbReference>
<protein>
    <recommendedName>
        <fullName evidence="10">Hexosyltransferase</fullName>
        <ecNumber evidence="10">2.4.1.-</ecNumber>
    </recommendedName>
</protein>
<keyword evidence="5" id="KW-0812">Transmembrane</keyword>
<evidence type="ECO:0000313" key="12">
    <source>
        <dbReference type="Proteomes" id="UP000245119"/>
    </source>
</evidence>
<dbReference type="OrthoDB" id="2139606at2759"/>
<dbReference type="EC" id="2.4.1.-" evidence="10"/>
<keyword evidence="8 10" id="KW-0333">Golgi apparatus</keyword>
<accession>A0A2T7PW97</accession>
<evidence type="ECO:0000256" key="4">
    <source>
        <dbReference type="ARBA" id="ARBA00022679"/>
    </source>
</evidence>
<dbReference type="STRING" id="400727.A0A2T7PW97"/>